<keyword evidence="10" id="KW-1185">Reference proteome</keyword>
<feature type="region of interest" description="Disordered" evidence="7">
    <location>
        <begin position="1"/>
        <end position="106"/>
    </location>
</feature>
<evidence type="ECO:0000256" key="2">
    <source>
        <dbReference type="ARBA" id="ARBA00007732"/>
    </source>
</evidence>
<comment type="subcellular location">
    <subcellularLocation>
        <location evidence="1">Endoplasmic reticulum membrane</location>
        <topology evidence="1">Peripheral membrane protein</topology>
    </subcellularLocation>
</comment>
<evidence type="ECO:0000256" key="4">
    <source>
        <dbReference type="ARBA" id="ARBA00018463"/>
    </source>
</evidence>
<evidence type="ECO:0000256" key="6">
    <source>
        <dbReference type="ARBA" id="ARBA00023136"/>
    </source>
</evidence>
<keyword evidence="6" id="KW-0472">Membrane</keyword>
<reference evidence="9" key="1">
    <citation type="submission" date="2020-11" db="EMBL/GenBank/DDBJ databases">
        <authorList>
            <consortium name="DOE Joint Genome Institute"/>
            <person name="Ahrendt S."/>
            <person name="Riley R."/>
            <person name="Andreopoulos W."/>
            <person name="Labutti K."/>
            <person name="Pangilinan J."/>
            <person name="Ruiz-Duenas F.J."/>
            <person name="Barrasa J.M."/>
            <person name="Sanchez-Garcia M."/>
            <person name="Camarero S."/>
            <person name="Miyauchi S."/>
            <person name="Serrano A."/>
            <person name="Linde D."/>
            <person name="Babiker R."/>
            <person name="Drula E."/>
            <person name="Ayuso-Fernandez I."/>
            <person name="Pacheco R."/>
            <person name="Padilla G."/>
            <person name="Ferreira P."/>
            <person name="Barriuso J."/>
            <person name="Kellner H."/>
            <person name="Castanera R."/>
            <person name="Alfaro M."/>
            <person name="Ramirez L."/>
            <person name="Pisabarro A.G."/>
            <person name="Kuo A."/>
            <person name="Tritt A."/>
            <person name="Lipzen A."/>
            <person name="He G."/>
            <person name="Yan M."/>
            <person name="Ng V."/>
            <person name="Cullen D."/>
            <person name="Martin F."/>
            <person name="Rosso M.-N."/>
            <person name="Henrissat B."/>
            <person name="Hibbett D."/>
            <person name="Martinez A.T."/>
            <person name="Grigoriev I.V."/>
        </authorList>
    </citation>
    <scope>NUCLEOTIDE SEQUENCE</scope>
    <source>
        <strain evidence="9">CBS 506.95</strain>
    </source>
</reference>
<keyword evidence="5" id="KW-0256">Endoplasmic reticulum</keyword>
<comment type="subunit">
    <text evidence="3">Interacts with ERF2.</text>
</comment>
<accession>A0A9P6E945</accession>
<evidence type="ECO:0000256" key="5">
    <source>
        <dbReference type="ARBA" id="ARBA00022824"/>
    </source>
</evidence>
<feature type="compositionally biased region" description="Basic and acidic residues" evidence="7">
    <location>
        <begin position="171"/>
        <end position="186"/>
    </location>
</feature>
<name>A0A9P6E945_9AGAR</name>
<dbReference type="GO" id="GO:0031211">
    <property type="term" value="C:endoplasmic reticulum palmitoyltransferase complex"/>
    <property type="evidence" value="ECO:0007669"/>
    <property type="project" value="TreeGrafter"/>
</dbReference>
<evidence type="ECO:0000259" key="8">
    <source>
        <dbReference type="Pfam" id="PF10256"/>
    </source>
</evidence>
<feature type="compositionally biased region" description="Low complexity" evidence="7">
    <location>
        <begin position="29"/>
        <end position="41"/>
    </location>
</feature>
<organism evidence="9 10">
    <name type="scientific">Crepidotus variabilis</name>
    <dbReference type="NCBI Taxonomy" id="179855"/>
    <lineage>
        <taxon>Eukaryota</taxon>
        <taxon>Fungi</taxon>
        <taxon>Dikarya</taxon>
        <taxon>Basidiomycota</taxon>
        <taxon>Agaricomycotina</taxon>
        <taxon>Agaricomycetes</taxon>
        <taxon>Agaricomycetidae</taxon>
        <taxon>Agaricales</taxon>
        <taxon>Agaricineae</taxon>
        <taxon>Crepidotaceae</taxon>
        <taxon>Crepidotus</taxon>
    </lineage>
</organism>
<protein>
    <recommendedName>
        <fullName evidence="4">Ras modification protein ERF4</fullName>
    </recommendedName>
</protein>
<dbReference type="PANTHER" id="PTHR13254:SF0">
    <property type="entry name" value="GOLGIN SUBFAMILY A MEMBER 7_ERF4 DOMAIN-CONTAINING PROTEIN"/>
    <property type="match status" value="1"/>
</dbReference>
<dbReference type="InterPro" id="IPR019383">
    <property type="entry name" value="Golgin_A_7/ERF4"/>
</dbReference>
<sequence>MMQTADSVQQHNIPAFHNHQPPSSPTFVSPYSPSSISYPNISRKELPEDVTETLTTPADLHPDSTMGEHTLVEDRSVNESKFRPTHKHTRSCSCGGATSESLHNADTRAEDKTIFIEQDEDDIVDSKGKPLYFNHSDDSTSSIEQEPEKTPNLSEAPIKPSPISSRRASHLRLDLSKDPSKSHESHLNLNIQAYQTEDDTEWEKDEKDHEHGGSATAVPGGSGSLGPDRDLKSPRSPKTPKTPRSTTAPPPMPWEHINPPTLNNASKEVYYSSMEEGKFRTLQNGHARTRIPKSSYYFGPPGPDSAYGTPPVGQIGVHHPREILRVERDYTGGELVQFTAIYPLELEGRVCLLLFFHLNIPLIVDSTLRKCEIQITPTQFLESINSINELLISAHSMRHTFLDNTLAIFTLQISRLVKTSHFDKVSHLISFVTLLFSHFAVFLNGNLLETLSWSCNLGSRCIFIGIALVPPSQSGG</sequence>
<dbReference type="InterPro" id="IPR051371">
    <property type="entry name" value="Ras_palmitoyltransferase"/>
</dbReference>
<evidence type="ECO:0000256" key="7">
    <source>
        <dbReference type="SAM" id="MobiDB-lite"/>
    </source>
</evidence>
<dbReference type="EMBL" id="MU157895">
    <property type="protein sequence ID" value="KAF9524653.1"/>
    <property type="molecule type" value="Genomic_DNA"/>
</dbReference>
<feature type="domain" description="Golgin subfamily A member 7/ERF4" evidence="8">
    <location>
        <begin position="323"/>
        <end position="425"/>
    </location>
</feature>
<dbReference type="Pfam" id="PF10256">
    <property type="entry name" value="Erf4"/>
    <property type="match status" value="1"/>
</dbReference>
<dbReference type="OrthoDB" id="2190159at2759"/>
<dbReference type="GO" id="GO:0006612">
    <property type="term" value="P:protein targeting to membrane"/>
    <property type="evidence" value="ECO:0007669"/>
    <property type="project" value="TreeGrafter"/>
</dbReference>
<evidence type="ECO:0000256" key="1">
    <source>
        <dbReference type="ARBA" id="ARBA00004406"/>
    </source>
</evidence>
<feature type="compositionally biased region" description="Polar residues" evidence="7">
    <location>
        <begin position="1"/>
        <end position="12"/>
    </location>
</feature>
<evidence type="ECO:0000256" key="3">
    <source>
        <dbReference type="ARBA" id="ARBA00011396"/>
    </source>
</evidence>
<dbReference type="GO" id="GO:0005789">
    <property type="term" value="C:endoplasmic reticulum membrane"/>
    <property type="evidence" value="ECO:0007669"/>
    <property type="project" value="UniProtKB-SubCell"/>
</dbReference>
<dbReference type="Proteomes" id="UP000807306">
    <property type="component" value="Unassembled WGS sequence"/>
</dbReference>
<gene>
    <name evidence="9" type="ORF">CPB83DRAFT_599902</name>
</gene>
<proteinExistence type="inferred from homology"/>
<dbReference type="AlphaFoldDB" id="A0A9P6E945"/>
<dbReference type="PANTHER" id="PTHR13254">
    <property type="entry name" value="GOLGI AUTOANTIGEN, GOLGIN SUBFAMILY A, 7"/>
    <property type="match status" value="1"/>
</dbReference>
<comment type="similarity">
    <text evidence="2">Belongs to the ERF4 family.</text>
</comment>
<feature type="region of interest" description="Disordered" evidence="7">
    <location>
        <begin position="124"/>
        <end position="260"/>
    </location>
</feature>
<evidence type="ECO:0000313" key="9">
    <source>
        <dbReference type="EMBL" id="KAF9524653.1"/>
    </source>
</evidence>
<evidence type="ECO:0000313" key="10">
    <source>
        <dbReference type="Proteomes" id="UP000807306"/>
    </source>
</evidence>
<feature type="compositionally biased region" description="Basic and acidic residues" evidence="7">
    <location>
        <begin position="70"/>
        <end position="82"/>
    </location>
</feature>
<comment type="caution">
    <text evidence="9">The sequence shown here is derived from an EMBL/GenBank/DDBJ whole genome shotgun (WGS) entry which is preliminary data.</text>
</comment>